<evidence type="ECO:0000313" key="14">
    <source>
        <dbReference type="EMBL" id="QIB64955.1"/>
    </source>
</evidence>
<evidence type="ECO:0000256" key="1">
    <source>
        <dbReference type="ARBA" id="ARBA00001941"/>
    </source>
</evidence>
<proteinExistence type="inferred from homology"/>
<evidence type="ECO:0000256" key="10">
    <source>
        <dbReference type="ARBA" id="ARBA00022833"/>
    </source>
</evidence>
<dbReference type="PANTHER" id="PTHR43808">
    <property type="entry name" value="ACETYLORNITHINE DEACETYLASE"/>
    <property type="match status" value="1"/>
</dbReference>
<evidence type="ECO:0000256" key="3">
    <source>
        <dbReference type="ARBA" id="ARBA00005130"/>
    </source>
</evidence>
<keyword evidence="15" id="KW-1185">Reference proteome</keyword>
<dbReference type="SUPFAM" id="SSF53187">
    <property type="entry name" value="Zn-dependent exopeptidases"/>
    <property type="match status" value="1"/>
</dbReference>
<comment type="cofactor">
    <cofactor evidence="2">
        <name>Zn(2+)</name>
        <dbReference type="ChEBI" id="CHEBI:29105"/>
    </cofactor>
</comment>
<evidence type="ECO:0000256" key="6">
    <source>
        <dbReference type="ARBA" id="ARBA00016853"/>
    </source>
</evidence>
<comment type="catalytic activity">
    <reaction evidence="12">
        <text>N-succinyl-(2S,6S)-2,6-diaminopimelate + H2O = (2S,6S)-2,6-diaminopimelate + succinate</text>
        <dbReference type="Rhea" id="RHEA:22608"/>
        <dbReference type="ChEBI" id="CHEBI:15377"/>
        <dbReference type="ChEBI" id="CHEBI:30031"/>
        <dbReference type="ChEBI" id="CHEBI:57609"/>
        <dbReference type="ChEBI" id="CHEBI:58087"/>
        <dbReference type="EC" id="3.5.1.18"/>
    </reaction>
</comment>
<dbReference type="EC" id="3.5.1.18" evidence="5"/>
<evidence type="ECO:0000256" key="11">
    <source>
        <dbReference type="ARBA" id="ARBA00023285"/>
    </source>
</evidence>
<dbReference type="InterPro" id="IPR050072">
    <property type="entry name" value="Peptidase_M20A"/>
</dbReference>
<name>A0A6C0U3M0_9GAMM</name>
<keyword evidence="8" id="KW-0479">Metal-binding</keyword>
<dbReference type="InterPro" id="IPR001261">
    <property type="entry name" value="ArgE/DapE_CS"/>
</dbReference>
<dbReference type="AlphaFoldDB" id="A0A6C0U3M0"/>
<dbReference type="KEGG" id="kim:G3T16_05650"/>
<dbReference type="Gene3D" id="3.40.630.10">
    <property type="entry name" value="Zn peptidases"/>
    <property type="match status" value="1"/>
</dbReference>
<evidence type="ECO:0000256" key="4">
    <source>
        <dbReference type="ARBA" id="ARBA00006247"/>
    </source>
</evidence>
<dbReference type="Pfam" id="PF07687">
    <property type="entry name" value="M20_dimer"/>
    <property type="match status" value="1"/>
</dbReference>
<keyword evidence="10" id="KW-0862">Zinc</keyword>
<evidence type="ECO:0000259" key="13">
    <source>
        <dbReference type="Pfam" id="PF07687"/>
    </source>
</evidence>
<feature type="domain" description="Peptidase M20 dimerisation" evidence="13">
    <location>
        <begin position="176"/>
        <end position="278"/>
    </location>
</feature>
<dbReference type="PANTHER" id="PTHR43808:SF8">
    <property type="entry name" value="PEPTIDASE M20 DIMERISATION DOMAIN-CONTAINING PROTEIN"/>
    <property type="match status" value="1"/>
</dbReference>
<comment type="cofactor">
    <cofactor evidence="1">
        <name>Co(2+)</name>
        <dbReference type="ChEBI" id="CHEBI:48828"/>
    </cofactor>
</comment>
<dbReference type="EMBL" id="CP048711">
    <property type="protein sequence ID" value="QIB64955.1"/>
    <property type="molecule type" value="Genomic_DNA"/>
</dbReference>
<dbReference type="CDD" id="cd08659">
    <property type="entry name" value="M20_ArgE_DapE-like"/>
    <property type="match status" value="1"/>
</dbReference>
<reference evidence="14 15" key="1">
    <citation type="submission" date="2020-02" db="EMBL/GenBank/DDBJ databases">
        <title>Genome sequencing for Kineobactrum sp. M2.</title>
        <authorList>
            <person name="Park S.-J."/>
        </authorList>
    </citation>
    <scope>NUCLEOTIDE SEQUENCE [LARGE SCALE GENOMIC DNA]</scope>
    <source>
        <strain evidence="14 15">M2</strain>
    </source>
</reference>
<dbReference type="InterPro" id="IPR036264">
    <property type="entry name" value="Bact_exopeptidase_dim_dom"/>
</dbReference>
<dbReference type="Gene3D" id="3.30.70.360">
    <property type="match status" value="1"/>
</dbReference>
<dbReference type="GO" id="GO:0009014">
    <property type="term" value="F:succinyl-diaminopimelate desuccinylase activity"/>
    <property type="evidence" value="ECO:0007669"/>
    <property type="project" value="UniProtKB-EC"/>
</dbReference>
<dbReference type="InterPro" id="IPR011650">
    <property type="entry name" value="Peptidase_M20_dimer"/>
</dbReference>
<dbReference type="NCBIfam" id="TIGR01910">
    <property type="entry name" value="DapE-ArgE"/>
    <property type="match status" value="1"/>
</dbReference>
<dbReference type="InterPro" id="IPR010182">
    <property type="entry name" value="ArgE/DapE"/>
</dbReference>
<dbReference type="RefSeq" id="WP_163494204.1">
    <property type="nucleotide sequence ID" value="NZ_CP048711.1"/>
</dbReference>
<dbReference type="UniPathway" id="UPA00034">
    <property type="reaction ID" value="UER00021"/>
</dbReference>
<accession>A0A6C0U3M0</accession>
<comment type="pathway">
    <text evidence="3">Amino-acid biosynthesis; L-lysine biosynthesis via DAP pathway; LL-2,6-diaminopimelate from (S)-tetrahydrodipicolinate (succinylase route): step 3/3.</text>
</comment>
<keyword evidence="9" id="KW-0378">Hydrolase</keyword>
<protein>
    <recommendedName>
        <fullName evidence="6">Probable succinyl-diaminopimelate desuccinylase</fullName>
        <ecNumber evidence="5">3.5.1.18</ecNumber>
    </recommendedName>
</protein>
<evidence type="ECO:0000256" key="8">
    <source>
        <dbReference type="ARBA" id="ARBA00022723"/>
    </source>
</evidence>
<dbReference type="PROSITE" id="PS00759">
    <property type="entry name" value="ARGE_DAPE_CPG2_2"/>
    <property type="match status" value="1"/>
</dbReference>
<evidence type="ECO:0000256" key="2">
    <source>
        <dbReference type="ARBA" id="ARBA00001947"/>
    </source>
</evidence>
<organism evidence="14 15">
    <name type="scientific">Kineobactrum salinum</name>
    <dbReference type="NCBI Taxonomy" id="2708301"/>
    <lineage>
        <taxon>Bacteria</taxon>
        <taxon>Pseudomonadati</taxon>
        <taxon>Pseudomonadota</taxon>
        <taxon>Gammaproteobacteria</taxon>
        <taxon>Cellvibrionales</taxon>
        <taxon>Halieaceae</taxon>
        <taxon>Kineobactrum</taxon>
    </lineage>
</organism>
<comment type="similarity">
    <text evidence="4">Belongs to the peptidase M20A family.</text>
</comment>
<keyword evidence="7" id="KW-0028">Amino-acid biosynthesis</keyword>
<evidence type="ECO:0000256" key="7">
    <source>
        <dbReference type="ARBA" id="ARBA00022605"/>
    </source>
</evidence>
<dbReference type="Pfam" id="PF01546">
    <property type="entry name" value="Peptidase_M20"/>
    <property type="match status" value="1"/>
</dbReference>
<keyword evidence="11" id="KW-0170">Cobalt</keyword>
<evidence type="ECO:0000313" key="15">
    <source>
        <dbReference type="Proteomes" id="UP000477680"/>
    </source>
</evidence>
<sequence>MMFDVIDYTKDLIRFDTTNPPGEEAACGDFTARTLEDAGFHVERQTFGSNRMNVVATLAGSDADAEPLVLSGHLDTVPLGAAQWSYPPFAAEMADGRLYGRGASDMKSGVAAMIGAGLRLAALTGGRPRRGMTIILTSGEETGCAGALHLVREGAALLGRASAMIVGEPTANIVSTAHKGALFISAKTSGVTAHSSCPDRGVNAIYKASRAIAKIENYGFTDQAHPVLGSPTINVGMVSGGLNVNSVPDQASFTIDIRTNAMKEHQCFLDDLAACLGQDVELETFTDMPAISTPLDAPFTVLALSALREVLGNTTQGTPQGLPFFTDASVFHQHYHCPVLILGPGEPATMHETDEYCFVHRIEEAQEIYTIIAERWCGRSAPSSAVRERSGDGA</sequence>
<gene>
    <name evidence="14" type="ORF">G3T16_05650</name>
</gene>
<evidence type="ECO:0000256" key="9">
    <source>
        <dbReference type="ARBA" id="ARBA00022801"/>
    </source>
</evidence>
<evidence type="ECO:0000256" key="5">
    <source>
        <dbReference type="ARBA" id="ARBA00011921"/>
    </source>
</evidence>
<dbReference type="Proteomes" id="UP000477680">
    <property type="component" value="Chromosome"/>
</dbReference>
<dbReference type="GO" id="GO:0009089">
    <property type="term" value="P:lysine biosynthetic process via diaminopimelate"/>
    <property type="evidence" value="ECO:0007669"/>
    <property type="project" value="UniProtKB-UniPathway"/>
</dbReference>
<dbReference type="InterPro" id="IPR002933">
    <property type="entry name" value="Peptidase_M20"/>
</dbReference>
<evidence type="ECO:0000256" key="12">
    <source>
        <dbReference type="ARBA" id="ARBA00051301"/>
    </source>
</evidence>
<dbReference type="GO" id="GO:0046872">
    <property type="term" value="F:metal ion binding"/>
    <property type="evidence" value="ECO:0007669"/>
    <property type="project" value="UniProtKB-KW"/>
</dbReference>
<dbReference type="SUPFAM" id="SSF55031">
    <property type="entry name" value="Bacterial exopeptidase dimerisation domain"/>
    <property type="match status" value="1"/>
</dbReference>